<evidence type="ECO:0000313" key="2">
    <source>
        <dbReference type="EMBL" id="MBB6428410.1"/>
    </source>
</evidence>
<gene>
    <name evidence="2" type="ORF">HNQ40_000216</name>
</gene>
<dbReference type="GO" id="GO:0035438">
    <property type="term" value="F:cyclic-di-GMP binding"/>
    <property type="evidence" value="ECO:0007669"/>
    <property type="project" value="InterPro"/>
</dbReference>
<dbReference type="EMBL" id="JACHGY010000001">
    <property type="protein sequence ID" value="MBB6428410.1"/>
    <property type="molecule type" value="Genomic_DNA"/>
</dbReference>
<keyword evidence="3" id="KW-1185">Reference proteome</keyword>
<comment type="caution">
    <text evidence="2">The sequence shown here is derived from an EMBL/GenBank/DDBJ whole genome shotgun (WGS) entry which is preliminary data.</text>
</comment>
<evidence type="ECO:0000313" key="3">
    <source>
        <dbReference type="Proteomes" id="UP000541810"/>
    </source>
</evidence>
<dbReference type="AlphaFoldDB" id="A0A7X0H5Y1"/>
<dbReference type="Pfam" id="PF07238">
    <property type="entry name" value="PilZ"/>
    <property type="match status" value="1"/>
</dbReference>
<feature type="domain" description="PilZ" evidence="1">
    <location>
        <begin position="41"/>
        <end position="125"/>
    </location>
</feature>
<protein>
    <recommendedName>
        <fullName evidence="1">PilZ domain-containing protein</fullName>
    </recommendedName>
</protein>
<proteinExistence type="predicted"/>
<accession>A0A7X0H5Y1</accession>
<reference evidence="2 3" key="1">
    <citation type="submission" date="2020-08" db="EMBL/GenBank/DDBJ databases">
        <title>Genomic Encyclopedia of Type Strains, Phase IV (KMG-IV): sequencing the most valuable type-strain genomes for metagenomic binning, comparative biology and taxonomic classification.</title>
        <authorList>
            <person name="Goeker M."/>
        </authorList>
    </citation>
    <scope>NUCLEOTIDE SEQUENCE [LARGE SCALE GENOMIC DNA]</scope>
    <source>
        <strain evidence="2 3">DSM 103725</strain>
    </source>
</reference>
<name>A0A7X0H5Y1_9BACT</name>
<evidence type="ECO:0000259" key="1">
    <source>
        <dbReference type="Pfam" id="PF07238"/>
    </source>
</evidence>
<dbReference type="RefSeq" id="WP_184675523.1">
    <property type="nucleotide sequence ID" value="NZ_JACHGY010000001.1"/>
</dbReference>
<dbReference type="InterPro" id="IPR009875">
    <property type="entry name" value="PilZ_domain"/>
</dbReference>
<dbReference type="Proteomes" id="UP000541810">
    <property type="component" value="Unassembled WGS sequence"/>
</dbReference>
<organism evidence="2 3">
    <name type="scientific">Algisphaera agarilytica</name>
    <dbReference type="NCBI Taxonomy" id="1385975"/>
    <lineage>
        <taxon>Bacteria</taxon>
        <taxon>Pseudomonadati</taxon>
        <taxon>Planctomycetota</taxon>
        <taxon>Phycisphaerae</taxon>
        <taxon>Phycisphaerales</taxon>
        <taxon>Phycisphaeraceae</taxon>
        <taxon>Algisphaera</taxon>
    </lineage>
</organism>
<sequence length="135" mass="15274">MSDAAWNSIVEKLNEHGSRALSQVDPNQGIHDRRRFTIVSRCVIRLKRDGNPASILQVRTRNLSQGGLAFFGGNYVFPETPCHLALMDREGNGQLISGRVRWCRHIDGNLHECGVEFDERIDVEQFLDPEVTPCD</sequence>